<dbReference type="OMA" id="RENIIRM"/>
<feature type="coiled-coil region" evidence="1">
    <location>
        <begin position="138"/>
        <end position="165"/>
    </location>
</feature>
<evidence type="ECO:0000256" key="1">
    <source>
        <dbReference type="SAM" id="Coils"/>
    </source>
</evidence>
<reference evidence="2 3" key="1">
    <citation type="submission" date="2014-11" db="EMBL/GenBank/DDBJ databases">
        <title>Genetic blueprint of the zoonotic pathogen Toxocara canis.</title>
        <authorList>
            <person name="Zhu X.-Q."/>
            <person name="Korhonen P.K."/>
            <person name="Cai H."/>
            <person name="Young N.D."/>
            <person name="Nejsum P."/>
            <person name="von Samson-Himmelstjerna G."/>
            <person name="Boag P.R."/>
            <person name="Tan P."/>
            <person name="Li Q."/>
            <person name="Min J."/>
            <person name="Yang Y."/>
            <person name="Wang X."/>
            <person name="Fang X."/>
            <person name="Hall R.S."/>
            <person name="Hofmann A."/>
            <person name="Sternberg P.W."/>
            <person name="Jex A.R."/>
            <person name="Gasser R.B."/>
        </authorList>
    </citation>
    <scope>NUCLEOTIDE SEQUENCE [LARGE SCALE GENOMIC DNA]</scope>
    <source>
        <strain evidence="2">PN_DK_2014</strain>
    </source>
</reference>
<proteinExistence type="predicted"/>
<dbReference type="EMBL" id="JPKZ01000742">
    <property type="protein sequence ID" value="KHN85720.1"/>
    <property type="molecule type" value="Genomic_DNA"/>
</dbReference>
<dbReference type="AlphaFoldDB" id="A0A0B2VXN0"/>
<accession>A0A0B2VXN0</accession>
<organism evidence="2 3">
    <name type="scientific">Toxocara canis</name>
    <name type="common">Canine roundworm</name>
    <dbReference type="NCBI Taxonomy" id="6265"/>
    <lineage>
        <taxon>Eukaryota</taxon>
        <taxon>Metazoa</taxon>
        <taxon>Ecdysozoa</taxon>
        <taxon>Nematoda</taxon>
        <taxon>Chromadorea</taxon>
        <taxon>Rhabditida</taxon>
        <taxon>Spirurina</taxon>
        <taxon>Ascaridomorpha</taxon>
        <taxon>Ascaridoidea</taxon>
        <taxon>Toxocaridae</taxon>
        <taxon>Toxocara</taxon>
    </lineage>
</organism>
<evidence type="ECO:0000313" key="2">
    <source>
        <dbReference type="EMBL" id="KHN85720.1"/>
    </source>
</evidence>
<comment type="caution">
    <text evidence="2">The sequence shown here is derived from an EMBL/GenBank/DDBJ whole genome shotgun (WGS) entry which is preliminary data.</text>
</comment>
<gene>
    <name evidence="2" type="ORF">Tcan_03673</name>
</gene>
<protein>
    <submittedName>
        <fullName evidence="2">Uncharacterized protein</fullName>
    </submittedName>
</protein>
<evidence type="ECO:0000313" key="3">
    <source>
        <dbReference type="Proteomes" id="UP000031036"/>
    </source>
</evidence>
<keyword evidence="3" id="KW-1185">Reference proteome</keyword>
<dbReference type="Proteomes" id="UP000031036">
    <property type="component" value="Unassembled WGS sequence"/>
</dbReference>
<sequence>MTNASANDSAMLFKKRQMSKSAAMEWHDLNMMNSLTYSPRPVNLGTLTPNEKSRIIKRERERRRLIRYLQVRQQSAENARIIREKIRAAKEREMIAIKNEIADAIVRRMNRERMVLSLTDSVDIQANSVSRKRKIMTTEDDERATKRHEQALEKLRKERQAKRVKIISTAERRRMAERIANLRSRSQIH</sequence>
<keyword evidence="1" id="KW-0175">Coiled coil</keyword>
<name>A0A0B2VXN0_TOXCA</name>